<accession>A0AAU7C3D5</accession>
<keyword evidence="1" id="KW-1133">Transmembrane helix</keyword>
<proteinExistence type="predicted"/>
<feature type="transmembrane region" description="Helical" evidence="1">
    <location>
        <begin position="12"/>
        <end position="28"/>
    </location>
</feature>
<keyword evidence="1" id="KW-0472">Membrane</keyword>
<dbReference type="PROSITE" id="PS51257">
    <property type="entry name" value="PROKAR_LIPOPROTEIN"/>
    <property type="match status" value="1"/>
</dbReference>
<feature type="transmembrane region" description="Helical" evidence="1">
    <location>
        <begin position="290"/>
        <end position="308"/>
    </location>
</feature>
<evidence type="ECO:0000256" key="1">
    <source>
        <dbReference type="SAM" id="Phobius"/>
    </source>
</evidence>
<feature type="transmembrane region" description="Helical" evidence="1">
    <location>
        <begin position="149"/>
        <end position="168"/>
    </location>
</feature>
<evidence type="ECO:0000313" key="2">
    <source>
        <dbReference type="EMBL" id="XBG95638.1"/>
    </source>
</evidence>
<evidence type="ECO:0008006" key="3">
    <source>
        <dbReference type="Google" id="ProtNLM"/>
    </source>
</evidence>
<dbReference type="RefSeq" id="WP_347980483.1">
    <property type="nucleotide sequence ID" value="NZ_CP154878.1"/>
</dbReference>
<feature type="transmembrane region" description="Helical" evidence="1">
    <location>
        <begin position="175"/>
        <end position="194"/>
    </location>
</feature>
<feature type="transmembrane region" description="Helical" evidence="1">
    <location>
        <begin position="256"/>
        <end position="278"/>
    </location>
</feature>
<sequence>MIKYTGEPSTSAFIETCPYLALLSYYIFSSSCQLNYSSFLKQLMFFSTIASAFAIVEYFLYLYNGISLFKFFGFNYGQVTSVSKNAIIDLSRNGQSRLIGSDLIDFSSVIPISLILNNKKNVNISKIYAWINLLLIYSYELFISKTRSVFIFTLMTFLLLFILKISFISNGLKKVAMFIMAILFSLFLFIKLKIEYINHLDYSYYHRVDEAAYYIEVFKNNFLFGNGLLKDVPNLLEDYERIHGFNSFASNSYNDIGIIGQMGKFGILGMLISLYFPFKTYSILKEKKKMLILAILVMSTFSLFNLSLVDAERLPVLAIYMALVDGAVRSK</sequence>
<reference evidence="2" key="1">
    <citation type="submission" date="2024-04" db="EMBL/GenBank/DDBJ databases">
        <title>Limosilactobacillus allomucosae sp. nov., a novel species isolated from wild boar faecal samples as a potential probiotics for domestic pigs.</title>
        <authorList>
            <person name="Chen B."/>
        </authorList>
    </citation>
    <scope>NUCLEOTIDE SEQUENCE</scope>
    <source>
        <strain evidence="2">WILCCON 0051</strain>
    </source>
</reference>
<dbReference type="KEGG" id="lalo:ABC765_00430"/>
<name>A0AAU7C3D5_9LACO</name>
<organism evidence="2">
    <name type="scientific">Limosilactobacillus allomucosae</name>
    <dbReference type="NCBI Taxonomy" id="3142938"/>
    <lineage>
        <taxon>Bacteria</taxon>
        <taxon>Bacillati</taxon>
        <taxon>Bacillota</taxon>
        <taxon>Bacilli</taxon>
        <taxon>Lactobacillales</taxon>
        <taxon>Lactobacillaceae</taxon>
        <taxon>Limosilactobacillus</taxon>
    </lineage>
</organism>
<keyword evidence="1" id="KW-0812">Transmembrane</keyword>
<feature type="transmembrane region" description="Helical" evidence="1">
    <location>
        <begin position="127"/>
        <end position="143"/>
    </location>
</feature>
<dbReference type="AlphaFoldDB" id="A0AAU7C3D5"/>
<protein>
    <recommendedName>
        <fullName evidence="3">Oligosaccharide repeat unit polymerase Wzy</fullName>
    </recommendedName>
</protein>
<gene>
    <name evidence="2" type="ORF">ABC765_00430</name>
</gene>
<dbReference type="EMBL" id="CP154878">
    <property type="protein sequence ID" value="XBG95638.1"/>
    <property type="molecule type" value="Genomic_DNA"/>
</dbReference>
<feature type="transmembrane region" description="Helical" evidence="1">
    <location>
        <begin position="43"/>
        <end position="63"/>
    </location>
</feature>